<evidence type="ECO:0000259" key="1">
    <source>
        <dbReference type="Pfam" id="PF04149"/>
    </source>
</evidence>
<dbReference type="RefSeq" id="WP_274039879.1">
    <property type="nucleotide sequence ID" value="NZ_JANCPR020000001.1"/>
</dbReference>
<evidence type="ECO:0000313" key="2">
    <source>
        <dbReference type="EMBL" id="MDJ1130438.1"/>
    </source>
</evidence>
<feature type="domain" description="DUF397" evidence="1">
    <location>
        <begin position="15"/>
        <end position="68"/>
    </location>
</feature>
<organism evidence="2 3">
    <name type="scientific">Streptomyces iconiensis</name>
    <dbReference type="NCBI Taxonomy" id="1384038"/>
    <lineage>
        <taxon>Bacteria</taxon>
        <taxon>Bacillati</taxon>
        <taxon>Actinomycetota</taxon>
        <taxon>Actinomycetes</taxon>
        <taxon>Kitasatosporales</taxon>
        <taxon>Streptomycetaceae</taxon>
        <taxon>Streptomyces</taxon>
    </lineage>
</organism>
<dbReference type="EMBL" id="JANCPR020000001">
    <property type="protein sequence ID" value="MDJ1130438.1"/>
    <property type="molecule type" value="Genomic_DNA"/>
</dbReference>
<dbReference type="Proteomes" id="UP001214441">
    <property type="component" value="Unassembled WGS sequence"/>
</dbReference>
<proteinExistence type="predicted"/>
<gene>
    <name evidence="2" type="ORF">NMN56_000430</name>
</gene>
<sequence>MSKLTAPYTVDLHGADWRKSSYTANNSNCVEVARVPGADVTAVRDSKNTHIPAARVSCGAWDAFVAAVANGSFES</sequence>
<dbReference type="Pfam" id="PF04149">
    <property type="entry name" value="DUF397"/>
    <property type="match status" value="1"/>
</dbReference>
<keyword evidence="3" id="KW-1185">Reference proteome</keyword>
<accession>A0ABT6ZPJ6</accession>
<reference evidence="2 3" key="1">
    <citation type="submission" date="2023-05" db="EMBL/GenBank/DDBJ databases">
        <title>Streptantibioticus silvisoli sp. nov., acidotolerant actinomycetes 1 from pine litter.</title>
        <authorList>
            <person name="Swiecimska M."/>
            <person name="Golinska P."/>
            <person name="Sangal V."/>
            <person name="Wachnowicz B."/>
            <person name="Goodfellow M."/>
        </authorList>
    </citation>
    <scope>NUCLEOTIDE SEQUENCE [LARGE SCALE GENOMIC DNA]</scope>
    <source>
        <strain evidence="2 3">DSM 42109</strain>
    </source>
</reference>
<dbReference type="InterPro" id="IPR007278">
    <property type="entry name" value="DUF397"/>
</dbReference>
<name>A0ABT6ZPJ6_9ACTN</name>
<protein>
    <submittedName>
        <fullName evidence="2">DUF397 domain-containing protein</fullName>
    </submittedName>
</protein>
<evidence type="ECO:0000313" key="3">
    <source>
        <dbReference type="Proteomes" id="UP001214441"/>
    </source>
</evidence>
<comment type="caution">
    <text evidence="2">The sequence shown here is derived from an EMBL/GenBank/DDBJ whole genome shotgun (WGS) entry which is preliminary data.</text>
</comment>